<dbReference type="GO" id="GO:0007165">
    <property type="term" value="P:signal transduction"/>
    <property type="evidence" value="ECO:0007669"/>
    <property type="project" value="InterPro"/>
</dbReference>
<dbReference type="SUPFAM" id="SSF50341">
    <property type="entry name" value="CheW-like"/>
    <property type="match status" value="1"/>
</dbReference>
<dbReference type="Gene3D" id="2.40.50.180">
    <property type="entry name" value="CheA-289, Domain 4"/>
    <property type="match status" value="1"/>
</dbReference>
<evidence type="ECO:0000313" key="2">
    <source>
        <dbReference type="EMBL" id="PTE13057.1"/>
    </source>
</evidence>
<gene>
    <name evidence="2" type="ORF">C5F44_15500</name>
</gene>
<dbReference type="InterPro" id="IPR002545">
    <property type="entry name" value="CheW-lke_dom"/>
</dbReference>
<name>A0A2T4J5A8_FUSBL</name>
<feature type="domain" description="CheW-like" evidence="1">
    <location>
        <begin position="15"/>
        <end position="155"/>
    </location>
</feature>
<dbReference type="PANTHER" id="PTHR22617:SF23">
    <property type="entry name" value="CHEMOTAXIS PROTEIN CHEW"/>
    <property type="match status" value="1"/>
</dbReference>
<dbReference type="InterPro" id="IPR039315">
    <property type="entry name" value="CheW"/>
</dbReference>
<dbReference type="Pfam" id="PF01584">
    <property type="entry name" value="CheW"/>
    <property type="match status" value="1"/>
</dbReference>
<dbReference type="InterPro" id="IPR036061">
    <property type="entry name" value="CheW-like_dom_sf"/>
</dbReference>
<reference evidence="2 3" key="1">
    <citation type="submission" date="2018-03" db="EMBL/GenBank/DDBJ databases">
        <title>Rhodobacter blasticus.</title>
        <authorList>
            <person name="Meyer T.E."/>
            <person name="Miller S."/>
            <person name="Lodha T."/>
            <person name="Gandham S."/>
            <person name="Chintalapati S."/>
            <person name="Chintalapati V.R."/>
        </authorList>
    </citation>
    <scope>NUCLEOTIDE SEQUENCE [LARGE SCALE GENOMIC DNA]</scope>
    <source>
        <strain evidence="2 3">DSM 2131</strain>
    </source>
</reference>
<dbReference type="SMART" id="SM00260">
    <property type="entry name" value="CheW"/>
    <property type="match status" value="1"/>
</dbReference>
<dbReference type="CDD" id="cd00732">
    <property type="entry name" value="CheW"/>
    <property type="match status" value="1"/>
</dbReference>
<comment type="caution">
    <text evidence="2">The sequence shown here is derived from an EMBL/GenBank/DDBJ whole genome shotgun (WGS) entry which is preliminary data.</text>
</comment>
<dbReference type="GO" id="GO:0006935">
    <property type="term" value="P:chemotaxis"/>
    <property type="evidence" value="ECO:0007669"/>
    <property type="project" value="InterPro"/>
</dbReference>
<evidence type="ECO:0000313" key="3">
    <source>
        <dbReference type="Proteomes" id="UP000241362"/>
    </source>
</evidence>
<dbReference type="EMBL" id="PZKE01000020">
    <property type="protein sequence ID" value="PTE13057.1"/>
    <property type="molecule type" value="Genomic_DNA"/>
</dbReference>
<protein>
    <submittedName>
        <fullName evidence="2">Chemotaxis protein CheW</fullName>
    </submittedName>
</protein>
<accession>A0A2T4J5A8</accession>
<keyword evidence="3" id="KW-1185">Reference proteome</keyword>
<evidence type="ECO:0000259" key="1">
    <source>
        <dbReference type="PROSITE" id="PS50851"/>
    </source>
</evidence>
<dbReference type="GO" id="GO:0005829">
    <property type="term" value="C:cytosol"/>
    <property type="evidence" value="ECO:0007669"/>
    <property type="project" value="TreeGrafter"/>
</dbReference>
<organism evidence="2 3">
    <name type="scientific">Fuscovulum blasticum DSM 2131</name>
    <dbReference type="NCBI Taxonomy" id="1188250"/>
    <lineage>
        <taxon>Bacteria</taxon>
        <taxon>Pseudomonadati</taxon>
        <taxon>Pseudomonadota</taxon>
        <taxon>Alphaproteobacteria</taxon>
        <taxon>Rhodobacterales</taxon>
        <taxon>Paracoccaceae</taxon>
        <taxon>Pseudogemmobacter</taxon>
    </lineage>
</organism>
<proteinExistence type="predicted"/>
<sequence>MQECPMQALDPARQDAEFVTFFAGGQSFSLDITHVREIRRWTAVTPLPHAPQEVLGVMNLRGSVIPIYDLAARFGLGPTPENPRNVVVVAMIGPQTVGLLVEAVSEILSVDRAQVQDTPDIRADSTRQSITGVIPLQDGMTRVIDLAAVIQPRGRQAA</sequence>
<dbReference type="Gene3D" id="2.30.30.40">
    <property type="entry name" value="SH3 Domains"/>
    <property type="match status" value="1"/>
</dbReference>
<dbReference type="PANTHER" id="PTHR22617">
    <property type="entry name" value="CHEMOTAXIS SENSOR HISTIDINE KINASE-RELATED"/>
    <property type="match status" value="1"/>
</dbReference>
<dbReference type="Proteomes" id="UP000241362">
    <property type="component" value="Unassembled WGS sequence"/>
</dbReference>
<dbReference type="AlphaFoldDB" id="A0A2T4J5A8"/>
<dbReference type="PROSITE" id="PS50851">
    <property type="entry name" value="CHEW"/>
    <property type="match status" value="1"/>
</dbReference>